<dbReference type="InterPro" id="IPR021109">
    <property type="entry name" value="Peptidase_aspartic_dom_sf"/>
</dbReference>
<name>A0A3M0JZ74_HIRRU</name>
<feature type="domain" description="Peptidase A2" evidence="2">
    <location>
        <begin position="151"/>
        <end position="187"/>
    </location>
</feature>
<dbReference type="EMBL" id="QRBI01000125">
    <property type="protein sequence ID" value="RMC04464.1"/>
    <property type="molecule type" value="Genomic_DNA"/>
</dbReference>
<gene>
    <name evidence="3" type="ORF">DUI87_18908</name>
</gene>
<dbReference type="InterPro" id="IPR018061">
    <property type="entry name" value="Retropepsins"/>
</dbReference>
<dbReference type="GO" id="GO:0004190">
    <property type="term" value="F:aspartic-type endopeptidase activity"/>
    <property type="evidence" value="ECO:0007669"/>
    <property type="project" value="InterPro"/>
</dbReference>
<organism evidence="3 4">
    <name type="scientific">Hirundo rustica rustica</name>
    <dbReference type="NCBI Taxonomy" id="333673"/>
    <lineage>
        <taxon>Eukaryota</taxon>
        <taxon>Metazoa</taxon>
        <taxon>Chordata</taxon>
        <taxon>Craniata</taxon>
        <taxon>Vertebrata</taxon>
        <taxon>Euteleostomi</taxon>
        <taxon>Archelosauria</taxon>
        <taxon>Archosauria</taxon>
        <taxon>Dinosauria</taxon>
        <taxon>Saurischia</taxon>
        <taxon>Theropoda</taxon>
        <taxon>Coelurosauria</taxon>
        <taxon>Aves</taxon>
        <taxon>Neognathae</taxon>
        <taxon>Neoaves</taxon>
        <taxon>Telluraves</taxon>
        <taxon>Australaves</taxon>
        <taxon>Passeriformes</taxon>
        <taxon>Sylvioidea</taxon>
        <taxon>Hirundinidae</taxon>
        <taxon>Hirundo</taxon>
    </lineage>
</organism>
<reference evidence="3 4" key="1">
    <citation type="submission" date="2018-07" db="EMBL/GenBank/DDBJ databases">
        <title>A high quality draft genome assembly of the barn swallow (H. rustica rustica).</title>
        <authorList>
            <person name="Formenti G."/>
            <person name="Chiara M."/>
            <person name="Poveda L."/>
            <person name="Francoijs K.-J."/>
            <person name="Bonisoli-Alquati A."/>
            <person name="Canova L."/>
            <person name="Gianfranceschi L."/>
            <person name="Horner D.S."/>
            <person name="Saino N."/>
        </authorList>
    </citation>
    <scope>NUCLEOTIDE SEQUENCE [LARGE SCALE GENOMIC DNA]</scope>
    <source>
        <strain evidence="3">Chelidonia</strain>
        <tissue evidence="3">Blood</tissue>
    </source>
</reference>
<dbReference type="GO" id="GO:0006508">
    <property type="term" value="P:proteolysis"/>
    <property type="evidence" value="ECO:0007669"/>
    <property type="project" value="InterPro"/>
</dbReference>
<evidence type="ECO:0000259" key="2">
    <source>
        <dbReference type="PROSITE" id="PS50175"/>
    </source>
</evidence>
<keyword evidence="1" id="KW-0378">Hydrolase</keyword>
<comment type="caution">
    <text evidence="3">The sequence shown here is derived from an EMBL/GenBank/DDBJ whole genome shotgun (WGS) entry which is preliminary data.</text>
</comment>
<protein>
    <recommendedName>
        <fullName evidence="2">Peptidase A2 domain-containing protein</fullName>
    </recommendedName>
</protein>
<sequence>MTTNTPDLTLLDHDIAKPILTADSRYPPYRLRLTEGLHLKTTDWTVTAVNFEEQGAWPVVEGEFIVIGDCKHTPQEIEILLGTLVNNPGRIALWLRCTHPPTYLPKNQIVAQIIPTWGSRNIADVCPVQAITEDRPWVECEFSVGGEALHITGLLDMGADVTVVPEKDWSSHWALQNVAGHVQGVGGSNWQDSRKAWSKLRGRMGNWRTSAHSF</sequence>
<dbReference type="AlphaFoldDB" id="A0A3M0JZ74"/>
<proteinExistence type="predicted"/>
<dbReference type="Gene3D" id="2.40.70.10">
    <property type="entry name" value="Acid Proteases"/>
    <property type="match status" value="1"/>
</dbReference>
<dbReference type="InterPro" id="IPR001995">
    <property type="entry name" value="Peptidase_A2_cat"/>
</dbReference>
<keyword evidence="4" id="KW-1185">Reference proteome</keyword>
<dbReference type="SUPFAM" id="SSF50630">
    <property type="entry name" value="Acid proteases"/>
    <property type="match status" value="1"/>
</dbReference>
<evidence type="ECO:0000256" key="1">
    <source>
        <dbReference type="ARBA" id="ARBA00022801"/>
    </source>
</evidence>
<accession>A0A3M0JZ74</accession>
<evidence type="ECO:0000313" key="4">
    <source>
        <dbReference type="Proteomes" id="UP000269221"/>
    </source>
</evidence>
<evidence type="ECO:0000313" key="3">
    <source>
        <dbReference type="EMBL" id="RMC04464.1"/>
    </source>
</evidence>
<dbReference type="Proteomes" id="UP000269221">
    <property type="component" value="Unassembled WGS sequence"/>
</dbReference>
<dbReference type="PROSITE" id="PS50175">
    <property type="entry name" value="ASP_PROT_RETROV"/>
    <property type="match status" value="1"/>
</dbReference>
<dbReference type="Pfam" id="PF00077">
    <property type="entry name" value="RVP"/>
    <property type="match status" value="1"/>
</dbReference>